<sequence length="534" mass="58568">MSQKETPSHLRNIWGWLIPLGVFGLLTAVTMLIALRRNDGHLIYAQDDAYIHLAMAKNLAFHGVWGVTRYAFSASSSSPLWTAMLALGMRLVGNHASLPFWYNLALGVALLILGERFLCRRGLTVPQRVLALCLLIVAMPLVPMVFSGMEHILHTVVMLAFLLALETVWETPQASKTRGLLLGLAALLPLVRYEGLFLVAVTAGLLIFRRRWGLGIGLVALAALPVAALGLWYVRQGWWFLPSSVLVKGSLGSGLGPVSLFSLILRRFLTNLALAPQMGFLLLGLLIGLITQWKRAQRLNGEVMLMLVVLGTSLLHLALAAVGPMMRYQAYLVASSLLVLAGPLFNLDLRRWFSTPALAHTAQALVAALILALAVLAGGYMTLNTPRATTNIYHQQVQMARFVRQFYNQSTVVLNDIGAVSYFTDAHVVDLAGLATREVAQARLNGTFGPQIISDLTRRADAVMIYTAWFPEELPAAWQIVGEWTIPENLICGDDTVTFLAPRADTAATLRTNLRTFAPYLPALVQQRGDYLNP</sequence>
<reference evidence="2 3" key="1">
    <citation type="submission" date="2023-07" db="EMBL/GenBank/DDBJ databases">
        <title>Novel species of Thermanaerothrix with wide hydrolytic capabilities.</title>
        <authorList>
            <person name="Zayulina K.S."/>
            <person name="Podosokorskaya O.A."/>
            <person name="Elcheninov A.G."/>
        </authorList>
    </citation>
    <scope>NUCLEOTIDE SEQUENCE [LARGE SCALE GENOMIC DNA]</scope>
    <source>
        <strain evidence="2 3">4228-RoL</strain>
    </source>
</reference>
<feature type="transmembrane region" description="Helical" evidence="1">
    <location>
        <begin position="328"/>
        <end position="345"/>
    </location>
</feature>
<keyword evidence="1" id="KW-0812">Transmembrane</keyword>
<feature type="transmembrane region" description="Helical" evidence="1">
    <location>
        <begin position="181"/>
        <end position="208"/>
    </location>
</feature>
<name>A0ABU3NMM0_9CHLR</name>
<feature type="transmembrane region" description="Helical" evidence="1">
    <location>
        <begin position="214"/>
        <end position="233"/>
    </location>
</feature>
<gene>
    <name evidence="2" type="ORF">QYE77_07410</name>
</gene>
<feature type="transmembrane region" description="Helical" evidence="1">
    <location>
        <begin position="100"/>
        <end position="117"/>
    </location>
</feature>
<evidence type="ECO:0000313" key="2">
    <source>
        <dbReference type="EMBL" id="MDT8898094.1"/>
    </source>
</evidence>
<accession>A0ABU3NMM0</accession>
<protein>
    <recommendedName>
        <fullName evidence="4">Glycosyltransferase RgtA/B/C/D-like domain-containing protein</fullName>
    </recommendedName>
</protein>
<evidence type="ECO:0008006" key="4">
    <source>
        <dbReference type="Google" id="ProtNLM"/>
    </source>
</evidence>
<feature type="transmembrane region" description="Helical" evidence="1">
    <location>
        <begin position="303"/>
        <end position="322"/>
    </location>
</feature>
<feature type="transmembrane region" description="Helical" evidence="1">
    <location>
        <begin position="13"/>
        <end position="35"/>
    </location>
</feature>
<evidence type="ECO:0000256" key="1">
    <source>
        <dbReference type="SAM" id="Phobius"/>
    </source>
</evidence>
<dbReference type="RefSeq" id="WP_315624740.1">
    <property type="nucleotide sequence ID" value="NZ_JAUHMF010000001.1"/>
</dbReference>
<organism evidence="2 3">
    <name type="scientific">Thermanaerothrix solaris</name>
    <dbReference type="NCBI Taxonomy" id="3058434"/>
    <lineage>
        <taxon>Bacteria</taxon>
        <taxon>Bacillati</taxon>
        <taxon>Chloroflexota</taxon>
        <taxon>Anaerolineae</taxon>
        <taxon>Anaerolineales</taxon>
        <taxon>Anaerolineaceae</taxon>
        <taxon>Thermanaerothrix</taxon>
    </lineage>
</organism>
<feature type="transmembrane region" description="Helical" evidence="1">
    <location>
        <begin position="357"/>
        <end position="381"/>
    </location>
</feature>
<proteinExistence type="predicted"/>
<dbReference type="Proteomes" id="UP001254165">
    <property type="component" value="Unassembled WGS sequence"/>
</dbReference>
<comment type="caution">
    <text evidence="2">The sequence shown here is derived from an EMBL/GenBank/DDBJ whole genome shotgun (WGS) entry which is preliminary data.</text>
</comment>
<feature type="transmembrane region" description="Helical" evidence="1">
    <location>
        <begin position="271"/>
        <end position="291"/>
    </location>
</feature>
<keyword evidence="3" id="KW-1185">Reference proteome</keyword>
<keyword evidence="1" id="KW-0472">Membrane</keyword>
<keyword evidence="1" id="KW-1133">Transmembrane helix</keyword>
<dbReference type="EMBL" id="JAUHMF010000001">
    <property type="protein sequence ID" value="MDT8898094.1"/>
    <property type="molecule type" value="Genomic_DNA"/>
</dbReference>
<evidence type="ECO:0000313" key="3">
    <source>
        <dbReference type="Proteomes" id="UP001254165"/>
    </source>
</evidence>
<feature type="transmembrane region" description="Helical" evidence="1">
    <location>
        <begin position="245"/>
        <end position="265"/>
    </location>
</feature>
<feature type="transmembrane region" description="Helical" evidence="1">
    <location>
        <begin position="129"/>
        <end position="146"/>
    </location>
</feature>